<keyword evidence="2" id="KW-1185">Reference proteome</keyword>
<proteinExistence type="predicted"/>
<dbReference type="EMBL" id="UZAL01041371">
    <property type="protein sequence ID" value="VDP78380.1"/>
    <property type="molecule type" value="Genomic_DNA"/>
</dbReference>
<dbReference type="Proteomes" id="UP000269396">
    <property type="component" value="Unassembled WGS sequence"/>
</dbReference>
<protein>
    <submittedName>
        <fullName evidence="1">Uncharacterized protein</fullName>
    </submittedName>
</protein>
<dbReference type="AlphaFoldDB" id="A0A183PX38"/>
<gene>
    <name evidence="1" type="ORF">SMTD_LOCUS18924</name>
</gene>
<organism evidence="1 2">
    <name type="scientific">Schistosoma mattheei</name>
    <dbReference type="NCBI Taxonomy" id="31246"/>
    <lineage>
        <taxon>Eukaryota</taxon>
        <taxon>Metazoa</taxon>
        <taxon>Spiralia</taxon>
        <taxon>Lophotrochozoa</taxon>
        <taxon>Platyhelminthes</taxon>
        <taxon>Trematoda</taxon>
        <taxon>Digenea</taxon>
        <taxon>Strigeidida</taxon>
        <taxon>Schistosomatoidea</taxon>
        <taxon>Schistosomatidae</taxon>
        <taxon>Schistosoma</taxon>
    </lineage>
</organism>
<reference evidence="1 2" key="1">
    <citation type="submission" date="2018-11" db="EMBL/GenBank/DDBJ databases">
        <authorList>
            <consortium name="Pathogen Informatics"/>
        </authorList>
    </citation>
    <scope>NUCLEOTIDE SEQUENCE [LARGE SCALE GENOMIC DNA]</scope>
    <source>
        <strain>Denwood</strain>
        <strain evidence="2">Zambia</strain>
    </source>
</reference>
<evidence type="ECO:0000313" key="1">
    <source>
        <dbReference type="EMBL" id="VDP78380.1"/>
    </source>
</evidence>
<sequence length="99" mass="11467">MDSPNVSNKQIWPLVDVNSDDEACWDDKDLIAEYNRIESLVQSCLFPITFLCRRHDNTALPMEFTHQVHVCIFGPSRDLISMVLNLAMLPHLLKLIWVE</sequence>
<name>A0A183PX38_9TREM</name>
<evidence type="ECO:0000313" key="2">
    <source>
        <dbReference type="Proteomes" id="UP000269396"/>
    </source>
</evidence>
<accession>A0A183PX38</accession>